<feature type="transmembrane region" description="Helical" evidence="2">
    <location>
        <begin position="6"/>
        <end position="26"/>
    </location>
</feature>
<sequence length="81" mass="8693">MAEKPKSVLLPVMAVAVFAGLGRMVIQKIRADRAARQNGTGQAGVGRGRAGRRAAGQDRVAGPVDEKTRQWISDVVRTPRQ</sequence>
<evidence type="ECO:0000256" key="2">
    <source>
        <dbReference type="SAM" id="Phobius"/>
    </source>
</evidence>
<feature type="region of interest" description="Disordered" evidence="1">
    <location>
        <begin position="33"/>
        <end position="81"/>
    </location>
</feature>
<proteinExistence type="predicted"/>
<accession>A0AAU8ENZ5</accession>
<keyword evidence="2" id="KW-0812">Transmembrane</keyword>
<protein>
    <submittedName>
        <fullName evidence="3">Uncharacterized protein</fullName>
    </submittedName>
</protein>
<dbReference type="AlphaFoldDB" id="A0AAU8ENZ5"/>
<name>A0AAU8ENZ5_9MICC</name>
<gene>
    <name evidence="3" type="ORF">ABRP34_17515</name>
</gene>
<reference evidence="3" key="1">
    <citation type="submission" date="2024-06" db="EMBL/GenBank/DDBJ databases">
        <title>Biodegradation of dimethachlon by Arthrobacter sp. K5: mechanistic insights and ecological implications.</title>
        <authorList>
            <person name="Hu S."/>
            <person name="Lu P."/>
        </authorList>
    </citation>
    <scope>NUCLEOTIDE SEQUENCE</scope>
    <source>
        <strain evidence="3">K5</strain>
    </source>
</reference>
<feature type="compositionally biased region" description="Low complexity" evidence="1">
    <location>
        <begin position="53"/>
        <end position="62"/>
    </location>
</feature>
<organism evidence="3">
    <name type="scientific">Arthrobacter sp. K5</name>
    <dbReference type="NCBI Taxonomy" id="2839623"/>
    <lineage>
        <taxon>Bacteria</taxon>
        <taxon>Bacillati</taxon>
        <taxon>Actinomycetota</taxon>
        <taxon>Actinomycetes</taxon>
        <taxon>Micrococcales</taxon>
        <taxon>Micrococcaceae</taxon>
        <taxon>Arthrobacter</taxon>
    </lineage>
</organism>
<evidence type="ECO:0000256" key="1">
    <source>
        <dbReference type="SAM" id="MobiDB-lite"/>
    </source>
</evidence>
<dbReference type="RefSeq" id="WP_003798436.1">
    <property type="nucleotide sequence ID" value="NZ_CP159279.1"/>
</dbReference>
<keyword evidence="2" id="KW-0472">Membrane</keyword>
<dbReference type="EMBL" id="CP159279">
    <property type="protein sequence ID" value="XCH10608.1"/>
    <property type="molecule type" value="Genomic_DNA"/>
</dbReference>
<evidence type="ECO:0000313" key="3">
    <source>
        <dbReference type="EMBL" id="XCH10608.1"/>
    </source>
</evidence>
<keyword evidence="2" id="KW-1133">Transmembrane helix</keyword>